<dbReference type="RefSeq" id="XP_026743783.1">
    <property type="nucleotide sequence ID" value="XM_026887982.1"/>
</dbReference>
<accession>A0A7E5WSJ1</accession>
<dbReference type="GO" id="GO:0007165">
    <property type="term" value="P:signal transduction"/>
    <property type="evidence" value="ECO:0007669"/>
    <property type="project" value="UniProtKB-KW"/>
</dbReference>
<protein>
    <recommendedName>
        <fullName evidence="8">Gustatory receptor</fullName>
    </recommendedName>
</protein>
<proteinExistence type="inferred from homology"/>
<dbReference type="KEGG" id="tnl:113505341"/>
<evidence type="ECO:0000256" key="6">
    <source>
        <dbReference type="ARBA" id="ARBA00023170"/>
    </source>
</evidence>
<organism evidence="9 10">
    <name type="scientific">Trichoplusia ni</name>
    <name type="common">Cabbage looper</name>
    <dbReference type="NCBI Taxonomy" id="7111"/>
    <lineage>
        <taxon>Eukaryota</taxon>
        <taxon>Metazoa</taxon>
        <taxon>Ecdysozoa</taxon>
        <taxon>Arthropoda</taxon>
        <taxon>Hexapoda</taxon>
        <taxon>Insecta</taxon>
        <taxon>Pterygota</taxon>
        <taxon>Neoptera</taxon>
        <taxon>Endopterygota</taxon>
        <taxon>Lepidoptera</taxon>
        <taxon>Glossata</taxon>
        <taxon>Ditrysia</taxon>
        <taxon>Noctuoidea</taxon>
        <taxon>Noctuidae</taxon>
        <taxon>Plusiinae</taxon>
        <taxon>Trichoplusia</taxon>
    </lineage>
</organism>
<evidence type="ECO:0000313" key="10">
    <source>
        <dbReference type="RefSeq" id="XP_026743783.1"/>
    </source>
</evidence>
<dbReference type="GO" id="GO:0030425">
    <property type="term" value="C:dendrite"/>
    <property type="evidence" value="ECO:0007669"/>
    <property type="project" value="TreeGrafter"/>
</dbReference>
<comment type="subcellular location">
    <subcellularLocation>
        <location evidence="1 8">Cell membrane</location>
        <topology evidence="1 8">Multi-pass membrane protein</topology>
    </subcellularLocation>
</comment>
<dbReference type="GO" id="GO:0005886">
    <property type="term" value="C:plasma membrane"/>
    <property type="evidence" value="ECO:0007669"/>
    <property type="project" value="UniProtKB-SubCell"/>
</dbReference>
<feature type="transmembrane region" description="Helical" evidence="8">
    <location>
        <begin position="90"/>
        <end position="108"/>
    </location>
</feature>
<keyword evidence="5 8" id="KW-0472">Membrane</keyword>
<feature type="transmembrane region" description="Helical" evidence="8">
    <location>
        <begin position="184"/>
        <end position="205"/>
    </location>
</feature>
<dbReference type="PANTHER" id="PTHR21143:SF133">
    <property type="entry name" value="GUSTATORY AND PHEROMONE RECEPTOR 32A-RELATED"/>
    <property type="match status" value="1"/>
</dbReference>
<dbReference type="InterPro" id="IPR013604">
    <property type="entry name" value="7TM_chemorcpt"/>
</dbReference>
<comment type="similarity">
    <text evidence="8">Belongs to the insect chemoreceptor superfamily. Gustatory receptor (GR) family.</text>
</comment>
<dbReference type="InParanoid" id="A0A7E5WSJ1"/>
<dbReference type="GO" id="GO:0050909">
    <property type="term" value="P:sensory perception of taste"/>
    <property type="evidence" value="ECO:0007669"/>
    <property type="project" value="InterPro"/>
</dbReference>
<feature type="transmembrane region" description="Helical" evidence="8">
    <location>
        <begin position="53"/>
        <end position="70"/>
    </location>
</feature>
<keyword evidence="6 8" id="KW-0675">Receptor</keyword>
<dbReference type="Proteomes" id="UP000322000">
    <property type="component" value="Chromosome 25"/>
</dbReference>
<evidence type="ECO:0000313" key="9">
    <source>
        <dbReference type="Proteomes" id="UP000322000"/>
    </source>
</evidence>
<evidence type="ECO:0000256" key="1">
    <source>
        <dbReference type="ARBA" id="ARBA00004651"/>
    </source>
</evidence>
<name>A0A7E5WSJ1_TRINI</name>
<dbReference type="GO" id="GO:0043025">
    <property type="term" value="C:neuronal cell body"/>
    <property type="evidence" value="ECO:0007669"/>
    <property type="project" value="TreeGrafter"/>
</dbReference>
<feature type="transmembrane region" description="Helical" evidence="8">
    <location>
        <begin position="380"/>
        <end position="399"/>
    </location>
</feature>
<keyword evidence="3 8" id="KW-0812">Transmembrane</keyword>
<dbReference type="OrthoDB" id="7354650at2759"/>
<dbReference type="GO" id="GO:0008049">
    <property type="term" value="P:male courtship behavior"/>
    <property type="evidence" value="ECO:0007669"/>
    <property type="project" value="TreeGrafter"/>
</dbReference>
<sequence length="402" mass="47045">MSEEVENRVCNKKTMNSIISTVKPELILEYCFGIYRFQQVDEELRSASWKYKALGSCIILMYLSIFFPYIKYPTIEQIGDFVGMMEEFPTAVVFLQYITTALTASFYYSKINIRIFTSLLKLDTDLQIATSTDFYKQLRSRLIFCLILLVISHFITTVVDLISINDVVYGIIVSPLYFMQRLQAFIFCVYVYMLQCRLQVINNFLRVFIREQRKMIKPIFTIKKKSVIPEPSLNFIGRPSTENMKVQSLASMYESVGNICYMINEVFNYQIFMTLVSTFVYTVVTIWTAIYLLRKPHNINQLINIGIWCSSMISNIVIMAFTCERLLSVRTKTKVLVNKLIMNYDLPKTMRVQAKAFMELVEVWPLRIYIYDMFSVDITLMLKFISVSTTYLIVIVQVSHFL</sequence>
<dbReference type="AlphaFoldDB" id="A0A7E5WSJ1"/>
<keyword evidence="2 8" id="KW-1003">Cell membrane</keyword>
<evidence type="ECO:0000256" key="4">
    <source>
        <dbReference type="ARBA" id="ARBA00022989"/>
    </source>
</evidence>
<evidence type="ECO:0000256" key="5">
    <source>
        <dbReference type="ARBA" id="ARBA00023136"/>
    </source>
</evidence>
<evidence type="ECO:0000256" key="7">
    <source>
        <dbReference type="ARBA" id="ARBA00023224"/>
    </source>
</evidence>
<evidence type="ECO:0000256" key="3">
    <source>
        <dbReference type="ARBA" id="ARBA00022692"/>
    </source>
</evidence>
<keyword evidence="7 8" id="KW-0807">Transducer</keyword>
<dbReference type="PANTHER" id="PTHR21143">
    <property type="entry name" value="INVERTEBRATE GUSTATORY RECEPTOR"/>
    <property type="match status" value="1"/>
</dbReference>
<dbReference type="GO" id="GO:0030424">
    <property type="term" value="C:axon"/>
    <property type="evidence" value="ECO:0007669"/>
    <property type="project" value="TreeGrafter"/>
</dbReference>
<evidence type="ECO:0000256" key="8">
    <source>
        <dbReference type="RuleBase" id="RU363108"/>
    </source>
</evidence>
<gene>
    <name evidence="10" type="primary">LOC113505341</name>
</gene>
<dbReference type="GO" id="GO:0007635">
    <property type="term" value="P:chemosensory behavior"/>
    <property type="evidence" value="ECO:0007669"/>
    <property type="project" value="TreeGrafter"/>
</dbReference>
<feature type="transmembrane region" description="Helical" evidence="8">
    <location>
        <begin position="271"/>
        <end position="293"/>
    </location>
</feature>
<reference evidence="10" key="1">
    <citation type="submission" date="2025-08" db="UniProtKB">
        <authorList>
            <consortium name="RefSeq"/>
        </authorList>
    </citation>
    <scope>IDENTIFICATION</scope>
</reference>
<comment type="function">
    <text evidence="8">Gustatory receptor which mediates acceptance or avoidance behavior, depending on its substrates.</text>
</comment>
<evidence type="ECO:0000256" key="2">
    <source>
        <dbReference type="ARBA" id="ARBA00022475"/>
    </source>
</evidence>
<feature type="transmembrane region" description="Helical" evidence="8">
    <location>
        <begin position="305"/>
        <end position="323"/>
    </location>
</feature>
<feature type="transmembrane region" description="Helical" evidence="8">
    <location>
        <begin position="142"/>
        <end position="164"/>
    </location>
</feature>
<keyword evidence="4 8" id="KW-1133">Transmembrane helix</keyword>
<dbReference type="GeneID" id="113505341"/>
<dbReference type="FunCoup" id="A0A7E5WSJ1">
    <property type="interactions" value="18"/>
</dbReference>
<keyword evidence="9" id="KW-1185">Reference proteome</keyword>
<dbReference type="Pfam" id="PF08395">
    <property type="entry name" value="7tm_7"/>
    <property type="match status" value="1"/>
</dbReference>